<dbReference type="Proteomes" id="UP001054252">
    <property type="component" value="Unassembled WGS sequence"/>
</dbReference>
<evidence type="ECO:0000313" key="3">
    <source>
        <dbReference type="Proteomes" id="UP001054252"/>
    </source>
</evidence>
<comment type="caution">
    <text evidence="2">The sequence shown here is derived from an EMBL/GenBank/DDBJ whole genome shotgun (WGS) entry which is preliminary data.</text>
</comment>
<keyword evidence="3" id="KW-1185">Reference proteome</keyword>
<feature type="region of interest" description="Disordered" evidence="1">
    <location>
        <begin position="1"/>
        <end position="24"/>
    </location>
</feature>
<protein>
    <submittedName>
        <fullName evidence="2">Uncharacterized protein</fullName>
    </submittedName>
</protein>
<organism evidence="2 3">
    <name type="scientific">Rubroshorea leprosula</name>
    <dbReference type="NCBI Taxonomy" id="152421"/>
    <lineage>
        <taxon>Eukaryota</taxon>
        <taxon>Viridiplantae</taxon>
        <taxon>Streptophyta</taxon>
        <taxon>Embryophyta</taxon>
        <taxon>Tracheophyta</taxon>
        <taxon>Spermatophyta</taxon>
        <taxon>Magnoliopsida</taxon>
        <taxon>eudicotyledons</taxon>
        <taxon>Gunneridae</taxon>
        <taxon>Pentapetalae</taxon>
        <taxon>rosids</taxon>
        <taxon>malvids</taxon>
        <taxon>Malvales</taxon>
        <taxon>Dipterocarpaceae</taxon>
        <taxon>Rubroshorea</taxon>
    </lineage>
</organism>
<name>A0AAV5M9H0_9ROSI</name>
<accession>A0AAV5M9H0</accession>
<proteinExistence type="predicted"/>
<evidence type="ECO:0000256" key="1">
    <source>
        <dbReference type="SAM" id="MobiDB-lite"/>
    </source>
</evidence>
<gene>
    <name evidence="2" type="ORF">SLEP1_g53145</name>
</gene>
<dbReference type="EMBL" id="BPVZ01000203">
    <property type="protein sequence ID" value="GKV46138.1"/>
    <property type="molecule type" value="Genomic_DNA"/>
</dbReference>
<sequence length="100" mass="10752">METQQEEGRGSAEQKTKKQKNPIALRLRPCALRPAPPAAPLRPCPTPSCAPAYCACTFPFAPLRPCYTEPAPRSHLDSLALRPLPCAPYCVDPAAAPLSL</sequence>
<evidence type="ECO:0000313" key="2">
    <source>
        <dbReference type="EMBL" id="GKV46138.1"/>
    </source>
</evidence>
<dbReference type="AlphaFoldDB" id="A0AAV5M9H0"/>
<reference evidence="2 3" key="1">
    <citation type="journal article" date="2021" name="Commun. Biol.">
        <title>The genome of Shorea leprosula (Dipterocarpaceae) highlights the ecological relevance of drought in aseasonal tropical rainforests.</title>
        <authorList>
            <person name="Ng K.K.S."/>
            <person name="Kobayashi M.J."/>
            <person name="Fawcett J.A."/>
            <person name="Hatakeyama M."/>
            <person name="Paape T."/>
            <person name="Ng C.H."/>
            <person name="Ang C.C."/>
            <person name="Tnah L.H."/>
            <person name="Lee C.T."/>
            <person name="Nishiyama T."/>
            <person name="Sese J."/>
            <person name="O'Brien M.J."/>
            <person name="Copetti D."/>
            <person name="Mohd Noor M.I."/>
            <person name="Ong R.C."/>
            <person name="Putra M."/>
            <person name="Sireger I.Z."/>
            <person name="Indrioko S."/>
            <person name="Kosugi Y."/>
            <person name="Izuno A."/>
            <person name="Isagi Y."/>
            <person name="Lee S.L."/>
            <person name="Shimizu K.K."/>
        </authorList>
    </citation>
    <scope>NUCLEOTIDE SEQUENCE [LARGE SCALE GENOMIC DNA]</scope>
    <source>
        <strain evidence="2">214</strain>
    </source>
</reference>
<feature type="compositionally biased region" description="Basic and acidic residues" evidence="1">
    <location>
        <begin position="1"/>
        <end position="16"/>
    </location>
</feature>